<dbReference type="Proteomes" id="UP000676386">
    <property type="component" value="Unassembled WGS sequence"/>
</dbReference>
<gene>
    <name evidence="2" type="ORF">KE626_29945</name>
</gene>
<evidence type="ECO:0000259" key="1">
    <source>
        <dbReference type="Pfam" id="PF17389"/>
    </source>
</evidence>
<name>A0ABS5J8T2_9BACT</name>
<comment type="caution">
    <text evidence="2">The sequence shown here is derived from an EMBL/GenBank/DDBJ whole genome shotgun (WGS) entry which is preliminary data.</text>
</comment>
<dbReference type="SUPFAM" id="SSF48208">
    <property type="entry name" value="Six-hairpin glycosidases"/>
    <property type="match status" value="1"/>
</dbReference>
<dbReference type="InterPro" id="IPR035396">
    <property type="entry name" value="Bac_rhamnosid6H"/>
</dbReference>
<dbReference type="EMBL" id="JAGTXB010000023">
    <property type="protein sequence ID" value="MBS0031590.1"/>
    <property type="molecule type" value="Genomic_DNA"/>
</dbReference>
<sequence>MTTRRHFLKNTSAAMLVMALPDVSLLYGPQGEDFSFTSPYMRLRLSATYPRLLYFSTDSLGQSKLENNPLPEQQQTDVVFTSKVRRQSIGYYAGTGNAQLPAWEFTAAEKKIVIRSAHGGAIAPPPFEIVVAQRKNHCTVLGHMTTALQVQFPCLLHLPGMGTFRISCNRPGVTLFYDAFRFDSGAETGEPFVKIRFAPASAEQPELVYTLESVAVYPDLPAIRGDVRFDGYRKNYLNIFQLNPRIQALANNSASDACTFTLYLYAEMARYTPPLAEGLTAMDLVRNTLERYLGGMKGYGQVGYKDGAAWASEFDSTDSMPSLVISACYYILDTKDSAWGKQHYNSIKDWATKMMLADKDGDGLIEYGYSGNSGSWDDKPFKRPANWWDTIGFGHADAYSNALAYKALVLLAEVAAILQQKTDAAHFAQQGKQLKDSYYNTFFNSQTGVLAGWKSKDGQLHDYYFTFVNSIAVCYDLLTTAQADQVMTTLVNKMKAAGFTDFRLGIPGNLVSIADADYAHHDPRWGYQRFGVYENGGASACYAYFTLHALYKINKRQAADAMLHPMMESFKDGGFEGNCPGSNMTKDWKTWKGECWGYEGYLVDNYLTLLAVKDYNGR</sequence>
<reference evidence="2 3" key="1">
    <citation type="submission" date="2021-04" db="EMBL/GenBank/DDBJ databases">
        <title>Chitinophaga sp. nov., isolated from the rhizosphere soil.</title>
        <authorList>
            <person name="He S."/>
        </authorList>
    </citation>
    <scope>NUCLEOTIDE SEQUENCE [LARGE SCALE GENOMIC DNA]</scope>
    <source>
        <strain evidence="2 3">2R12</strain>
    </source>
</reference>
<organism evidence="2 3">
    <name type="scientific">Chitinophaga hostae</name>
    <dbReference type="NCBI Taxonomy" id="2831022"/>
    <lineage>
        <taxon>Bacteria</taxon>
        <taxon>Pseudomonadati</taxon>
        <taxon>Bacteroidota</taxon>
        <taxon>Chitinophagia</taxon>
        <taxon>Chitinophagales</taxon>
        <taxon>Chitinophagaceae</taxon>
        <taxon>Chitinophaga</taxon>
    </lineage>
</organism>
<keyword evidence="3" id="KW-1185">Reference proteome</keyword>
<feature type="domain" description="Alpha-L-rhamnosidase six-hairpin glycosidase" evidence="1">
    <location>
        <begin position="325"/>
        <end position="499"/>
    </location>
</feature>
<evidence type="ECO:0000313" key="3">
    <source>
        <dbReference type="Proteomes" id="UP000676386"/>
    </source>
</evidence>
<dbReference type="Pfam" id="PF17389">
    <property type="entry name" value="Bac_rhamnosid6H"/>
    <property type="match status" value="1"/>
</dbReference>
<dbReference type="InterPro" id="IPR012341">
    <property type="entry name" value="6hp_glycosidase-like_sf"/>
</dbReference>
<proteinExistence type="predicted"/>
<dbReference type="RefSeq" id="WP_211976750.1">
    <property type="nucleotide sequence ID" value="NZ_CBFHAM010000052.1"/>
</dbReference>
<protein>
    <recommendedName>
        <fullName evidence="1">Alpha-L-rhamnosidase six-hairpin glycosidase domain-containing protein</fullName>
    </recommendedName>
</protein>
<evidence type="ECO:0000313" key="2">
    <source>
        <dbReference type="EMBL" id="MBS0031590.1"/>
    </source>
</evidence>
<accession>A0ABS5J8T2</accession>
<dbReference type="InterPro" id="IPR008928">
    <property type="entry name" value="6-hairpin_glycosidase_sf"/>
</dbReference>
<dbReference type="Gene3D" id="1.50.10.10">
    <property type="match status" value="1"/>
</dbReference>